<organism evidence="1 2">
    <name type="scientific">Rhynchosporium agropyri</name>
    <dbReference type="NCBI Taxonomy" id="914238"/>
    <lineage>
        <taxon>Eukaryota</taxon>
        <taxon>Fungi</taxon>
        <taxon>Dikarya</taxon>
        <taxon>Ascomycota</taxon>
        <taxon>Pezizomycotina</taxon>
        <taxon>Leotiomycetes</taxon>
        <taxon>Helotiales</taxon>
        <taxon>Ploettnerulaceae</taxon>
        <taxon>Rhynchosporium</taxon>
    </lineage>
</organism>
<name>A0A1E1LBQ0_9HELO</name>
<dbReference type="AlphaFoldDB" id="A0A1E1LBQ0"/>
<keyword evidence="2" id="KW-1185">Reference proteome</keyword>
<dbReference type="Proteomes" id="UP000178912">
    <property type="component" value="Unassembled WGS sequence"/>
</dbReference>
<evidence type="ECO:0000313" key="2">
    <source>
        <dbReference type="Proteomes" id="UP000178912"/>
    </source>
</evidence>
<proteinExistence type="predicted"/>
<dbReference type="OrthoDB" id="5426982at2759"/>
<gene>
    <name evidence="1" type="ORF">RAG0_13228</name>
</gene>
<protein>
    <submittedName>
        <fullName evidence="1">Uncharacterized protein</fullName>
    </submittedName>
</protein>
<reference evidence="2" key="1">
    <citation type="submission" date="2016-03" db="EMBL/GenBank/DDBJ databases">
        <authorList>
            <person name="Guldener U."/>
        </authorList>
    </citation>
    <scope>NUCLEOTIDE SEQUENCE [LARGE SCALE GENOMIC DNA]</scope>
    <source>
        <strain evidence="2">04CH-RAC-A.6.1</strain>
    </source>
</reference>
<sequence>MEAIIEGVVDWLRNTDHSGSSKVGILASPQFMELTRVSISSRDRGSAGKDFSTMIYAVSRAYTRENRPVLTFDDYARFGAIAGYAFLAHLDQVLKPDALSQYSRGGLRTAFLWVFWDDPHSRLRRLCNTPKPESDI</sequence>
<evidence type="ECO:0000313" key="1">
    <source>
        <dbReference type="EMBL" id="CZT07980.1"/>
    </source>
</evidence>
<dbReference type="EMBL" id="FJUX01000101">
    <property type="protein sequence ID" value="CZT07980.1"/>
    <property type="molecule type" value="Genomic_DNA"/>
</dbReference>
<accession>A0A1E1LBQ0</accession>